<evidence type="ECO:0000256" key="11">
    <source>
        <dbReference type="ARBA" id="ARBA00023004"/>
    </source>
</evidence>
<evidence type="ECO:0000256" key="12">
    <source>
        <dbReference type="ARBA" id="ARBA00023033"/>
    </source>
</evidence>
<organism evidence="17 18">
    <name type="scientific">Pyrocoelia pectoralis</name>
    <dbReference type="NCBI Taxonomy" id="417401"/>
    <lineage>
        <taxon>Eukaryota</taxon>
        <taxon>Metazoa</taxon>
        <taxon>Ecdysozoa</taxon>
        <taxon>Arthropoda</taxon>
        <taxon>Hexapoda</taxon>
        <taxon>Insecta</taxon>
        <taxon>Pterygota</taxon>
        <taxon>Neoptera</taxon>
        <taxon>Endopterygota</taxon>
        <taxon>Coleoptera</taxon>
        <taxon>Polyphaga</taxon>
        <taxon>Elateriformia</taxon>
        <taxon>Elateroidea</taxon>
        <taxon>Lampyridae</taxon>
        <taxon>Lampyrinae</taxon>
        <taxon>Pyrocoelia</taxon>
    </lineage>
</organism>
<evidence type="ECO:0000313" key="17">
    <source>
        <dbReference type="EMBL" id="KAK5646201.1"/>
    </source>
</evidence>
<dbReference type="InterPro" id="IPR036396">
    <property type="entry name" value="Cyt_P450_sf"/>
</dbReference>
<keyword evidence="12 15" id="KW-0503">Monooxygenase</keyword>
<comment type="similarity">
    <text evidence="5 15">Belongs to the cytochrome P450 family.</text>
</comment>
<dbReference type="CDD" id="cd20628">
    <property type="entry name" value="CYP4"/>
    <property type="match status" value="1"/>
</dbReference>
<dbReference type="GO" id="GO:0016705">
    <property type="term" value="F:oxidoreductase activity, acting on paired donors, with incorporation or reduction of molecular oxygen"/>
    <property type="evidence" value="ECO:0007669"/>
    <property type="project" value="InterPro"/>
</dbReference>
<evidence type="ECO:0000256" key="9">
    <source>
        <dbReference type="ARBA" id="ARBA00022848"/>
    </source>
</evidence>
<comment type="cofactor">
    <cofactor evidence="1 14">
        <name>heme</name>
        <dbReference type="ChEBI" id="CHEBI:30413"/>
    </cofactor>
</comment>
<dbReference type="PANTHER" id="PTHR24291:SF189">
    <property type="entry name" value="CYTOCHROME P450 4C3-RELATED"/>
    <property type="match status" value="1"/>
</dbReference>
<keyword evidence="16" id="KW-0732">Signal</keyword>
<evidence type="ECO:0000256" key="16">
    <source>
        <dbReference type="SAM" id="SignalP"/>
    </source>
</evidence>
<keyword evidence="13" id="KW-0472">Membrane</keyword>
<protein>
    <recommendedName>
        <fullName evidence="19">Cytochrome P450</fullName>
    </recommendedName>
</protein>
<evidence type="ECO:0000256" key="13">
    <source>
        <dbReference type="ARBA" id="ARBA00023136"/>
    </source>
</evidence>
<dbReference type="Gene3D" id="1.10.630.10">
    <property type="entry name" value="Cytochrome P450"/>
    <property type="match status" value="1"/>
</dbReference>
<dbReference type="PANTHER" id="PTHR24291">
    <property type="entry name" value="CYTOCHROME P450 FAMILY 4"/>
    <property type="match status" value="1"/>
</dbReference>
<dbReference type="GO" id="GO:0005789">
    <property type="term" value="C:endoplasmic reticulum membrane"/>
    <property type="evidence" value="ECO:0007669"/>
    <property type="project" value="UniProtKB-SubCell"/>
</dbReference>
<keyword evidence="9" id="KW-0492">Microsome</keyword>
<dbReference type="PRINTS" id="PR00385">
    <property type="entry name" value="P450"/>
</dbReference>
<keyword evidence="10 15" id="KW-0560">Oxidoreductase</keyword>
<dbReference type="PROSITE" id="PS00086">
    <property type="entry name" value="CYTOCHROME_P450"/>
    <property type="match status" value="1"/>
</dbReference>
<evidence type="ECO:0008006" key="19">
    <source>
        <dbReference type="Google" id="ProtNLM"/>
    </source>
</evidence>
<dbReference type="SUPFAM" id="SSF48264">
    <property type="entry name" value="Cytochrome P450"/>
    <property type="match status" value="1"/>
</dbReference>
<feature type="chain" id="PRO_5043048374" description="Cytochrome P450" evidence="16">
    <location>
        <begin position="21"/>
        <end position="406"/>
    </location>
</feature>
<keyword evidence="18" id="KW-1185">Reference proteome</keyword>
<comment type="subcellular location">
    <subcellularLocation>
        <location evidence="4">Endoplasmic reticulum membrane</location>
        <topology evidence="4">Peripheral membrane protein</topology>
    </subcellularLocation>
    <subcellularLocation>
        <location evidence="3">Microsome membrane</location>
        <topology evidence="3">Peripheral membrane protein</topology>
    </subcellularLocation>
</comment>
<evidence type="ECO:0000256" key="8">
    <source>
        <dbReference type="ARBA" id="ARBA00022824"/>
    </source>
</evidence>
<dbReference type="GO" id="GO:0020037">
    <property type="term" value="F:heme binding"/>
    <property type="evidence" value="ECO:0007669"/>
    <property type="project" value="InterPro"/>
</dbReference>
<evidence type="ECO:0000313" key="18">
    <source>
        <dbReference type="Proteomes" id="UP001329430"/>
    </source>
</evidence>
<evidence type="ECO:0000256" key="7">
    <source>
        <dbReference type="ARBA" id="ARBA00022723"/>
    </source>
</evidence>
<feature type="signal peptide" evidence="16">
    <location>
        <begin position="1"/>
        <end position="20"/>
    </location>
</feature>
<comment type="function">
    <text evidence="2">May be involved in the metabolism of insect hormones and in the breakdown of synthetic insecticides.</text>
</comment>
<evidence type="ECO:0000256" key="3">
    <source>
        <dbReference type="ARBA" id="ARBA00004174"/>
    </source>
</evidence>
<evidence type="ECO:0000256" key="10">
    <source>
        <dbReference type="ARBA" id="ARBA00023002"/>
    </source>
</evidence>
<evidence type="ECO:0000256" key="4">
    <source>
        <dbReference type="ARBA" id="ARBA00004406"/>
    </source>
</evidence>
<dbReference type="EMBL" id="JAVRBK010000003">
    <property type="protein sequence ID" value="KAK5646201.1"/>
    <property type="molecule type" value="Genomic_DNA"/>
</dbReference>
<keyword evidence="6 14" id="KW-0349">Heme</keyword>
<evidence type="ECO:0000256" key="5">
    <source>
        <dbReference type="ARBA" id="ARBA00010617"/>
    </source>
</evidence>
<evidence type="ECO:0000256" key="15">
    <source>
        <dbReference type="RuleBase" id="RU000461"/>
    </source>
</evidence>
<dbReference type="InterPro" id="IPR050196">
    <property type="entry name" value="Cytochrome_P450_Monoox"/>
</dbReference>
<dbReference type="InterPro" id="IPR017972">
    <property type="entry name" value="Cyt_P450_CS"/>
</dbReference>
<keyword evidence="7 14" id="KW-0479">Metal-binding</keyword>
<comment type="caution">
    <text evidence="17">The sequence shown here is derived from an EMBL/GenBank/DDBJ whole genome shotgun (WGS) entry which is preliminary data.</text>
</comment>
<keyword evidence="8" id="KW-0256">Endoplasmic reticulum</keyword>
<dbReference type="InterPro" id="IPR001128">
    <property type="entry name" value="Cyt_P450"/>
</dbReference>
<evidence type="ECO:0000256" key="1">
    <source>
        <dbReference type="ARBA" id="ARBA00001971"/>
    </source>
</evidence>
<sequence length="406" mass="47059">MLWFLLFVLGFIILYQKWRHRYISKIPGPPSWLLVGNTFQFLGSSGDKWHTRRKMLTPAFHFNIIQQFFKCFVDHSEQLVERLQEECTKPYTDIPPLVTQMGQLLSVRIGRPWLFLNCIYQFTAIKKEQNLLINTLHKFSKSVIENRKQSFAESDLYVDSNDEQFGSKKRLAMLDLLLTLKNSGVQISDEGIREEVDTFMFEGHDTTSAGISFALILIANHPNVQEKLAEEIKSVMNGSDRSFLFSDIQQMHYLELVVKECLRLYPSVPSIGRKTDYDIVTSTGYLIPKDTIVGVHIYSLHHNPIFYPNPEKFDPDRFLPENTKGRHPFSYIPFSAGPRNCIGQKFAMVEMKTAIATIIRNFVLLPIDKPVNLTLISHMVLKTSDEMRIKIRKRYKGSELFTYCNI</sequence>
<dbReference type="GO" id="GO:0005506">
    <property type="term" value="F:iron ion binding"/>
    <property type="evidence" value="ECO:0007669"/>
    <property type="project" value="InterPro"/>
</dbReference>
<reference evidence="17 18" key="1">
    <citation type="journal article" date="2024" name="Insects">
        <title>An Improved Chromosome-Level Genome Assembly of the Firefly Pyrocoelia pectoralis.</title>
        <authorList>
            <person name="Fu X."/>
            <person name="Meyer-Rochow V.B."/>
            <person name="Ballantyne L."/>
            <person name="Zhu X."/>
        </authorList>
    </citation>
    <scope>NUCLEOTIDE SEQUENCE [LARGE SCALE GENOMIC DNA]</scope>
    <source>
        <strain evidence="17">XCY_ONT2</strain>
    </source>
</reference>
<accession>A0AAN7VJP8</accession>
<feature type="binding site" description="axial binding residue" evidence="14">
    <location>
        <position position="341"/>
    </location>
    <ligand>
        <name>heme</name>
        <dbReference type="ChEBI" id="CHEBI:30413"/>
    </ligand>
    <ligandPart>
        <name>Fe</name>
        <dbReference type="ChEBI" id="CHEBI:18248"/>
    </ligandPart>
</feature>
<dbReference type="GO" id="GO:0004497">
    <property type="term" value="F:monooxygenase activity"/>
    <property type="evidence" value="ECO:0007669"/>
    <property type="project" value="UniProtKB-KW"/>
</dbReference>
<keyword evidence="11 14" id="KW-0408">Iron</keyword>
<dbReference type="PRINTS" id="PR00463">
    <property type="entry name" value="EP450I"/>
</dbReference>
<dbReference type="AlphaFoldDB" id="A0AAN7VJP8"/>
<dbReference type="InterPro" id="IPR002401">
    <property type="entry name" value="Cyt_P450_E_grp-I"/>
</dbReference>
<evidence type="ECO:0000256" key="14">
    <source>
        <dbReference type="PIRSR" id="PIRSR602401-1"/>
    </source>
</evidence>
<evidence type="ECO:0000256" key="6">
    <source>
        <dbReference type="ARBA" id="ARBA00022617"/>
    </source>
</evidence>
<dbReference type="Pfam" id="PF00067">
    <property type="entry name" value="p450"/>
    <property type="match status" value="1"/>
</dbReference>
<proteinExistence type="inferred from homology"/>
<dbReference type="Proteomes" id="UP001329430">
    <property type="component" value="Chromosome 3"/>
</dbReference>
<evidence type="ECO:0000256" key="2">
    <source>
        <dbReference type="ARBA" id="ARBA00003690"/>
    </source>
</evidence>
<gene>
    <name evidence="17" type="ORF">RI129_004665</name>
</gene>
<name>A0AAN7VJP8_9COLE</name>